<name>A0A7J7LEG3_9MAGN</name>
<dbReference type="Gene3D" id="3.10.450.50">
    <property type="match status" value="1"/>
</dbReference>
<dbReference type="EMBL" id="JACGCM010002334">
    <property type="protein sequence ID" value="KAF6141015.1"/>
    <property type="molecule type" value="Genomic_DNA"/>
</dbReference>
<evidence type="ECO:0000313" key="2">
    <source>
        <dbReference type="Proteomes" id="UP000541444"/>
    </source>
</evidence>
<dbReference type="Proteomes" id="UP000541444">
    <property type="component" value="Unassembled WGS sequence"/>
</dbReference>
<dbReference type="InterPro" id="IPR053218">
    <property type="entry name" value="Pathogen-related_defense"/>
</dbReference>
<dbReference type="PANTHER" id="PTHR31723">
    <property type="entry name" value="PATHOGENESIS-RELATED FAMILY PROTEIN"/>
    <property type="match status" value="1"/>
</dbReference>
<evidence type="ECO:0000313" key="1">
    <source>
        <dbReference type="EMBL" id="KAF6141015.1"/>
    </source>
</evidence>
<dbReference type="PANTHER" id="PTHR31723:SF5">
    <property type="entry name" value="OS01G0248500 PROTEIN"/>
    <property type="match status" value="1"/>
</dbReference>
<keyword evidence="2" id="KW-1185">Reference proteome</keyword>
<comment type="caution">
    <text evidence="1">The sequence shown here is derived from an EMBL/GenBank/DDBJ whole genome shotgun (WGS) entry which is preliminary data.</text>
</comment>
<dbReference type="SUPFAM" id="SSF54427">
    <property type="entry name" value="NTF2-like"/>
    <property type="match status" value="1"/>
</dbReference>
<dbReference type="AlphaFoldDB" id="A0A7J7LEG3"/>
<proteinExistence type="predicted"/>
<dbReference type="OrthoDB" id="65445at2759"/>
<protein>
    <recommendedName>
        <fullName evidence="3">Pathogenesis related protein</fullName>
    </recommendedName>
</protein>
<dbReference type="InterPro" id="IPR032710">
    <property type="entry name" value="NTF2-like_dom_sf"/>
</dbReference>
<sequence length="135" mass="15280">MQDIMKLGGYNVLLQTSLPEHLGGYNPSTETTESSHSLFTGTFPHGFAIEIIQVYSGPPTIMYKFRHWAYMEGPFKGRAPTGEKVQFHWIGTFQVDDTMKVEKVELFLRPSRKLDDIMGTQVHNLAFEIANAIPC</sequence>
<accession>A0A7J7LEG3</accession>
<gene>
    <name evidence="1" type="ORF">GIB67_001904</name>
</gene>
<organism evidence="1 2">
    <name type="scientific">Kingdonia uniflora</name>
    <dbReference type="NCBI Taxonomy" id="39325"/>
    <lineage>
        <taxon>Eukaryota</taxon>
        <taxon>Viridiplantae</taxon>
        <taxon>Streptophyta</taxon>
        <taxon>Embryophyta</taxon>
        <taxon>Tracheophyta</taxon>
        <taxon>Spermatophyta</taxon>
        <taxon>Magnoliopsida</taxon>
        <taxon>Ranunculales</taxon>
        <taxon>Circaeasteraceae</taxon>
        <taxon>Kingdonia</taxon>
    </lineage>
</organism>
<reference evidence="1 2" key="1">
    <citation type="journal article" date="2020" name="IScience">
        <title>Genome Sequencing of the Endangered Kingdonia uniflora (Circaeasteraceae, Ranunculales) Reveals Potential Mechanisms of Evolutionary Specialization.</title>
        <authorList>
            <person name="Sun Y."/>
            <person name="Deng T."/>
            <person name="Zhang A."/>
            <person name="Moore M.J."/>
            <person name="Landis J.B."/>
            <person name="Lin N."/>
            <person name="Zhang H."/>
            <person name="Zhang X."/>
            <person name="Huang J."/>
            <person name="Zhang X."/>
            <person name="Sun H."/>
            <person name="Wang H."/>
        </authorList>
    </citation>
    <scope>NUCLEOTIDE SEQUENCE [LARGE SCALE GENOMIC DNA]</scope>
    <source>
        <strain evidence="1">TB1705</strain>
        <tissue evidence="1">Leaf</tissue>
    </source>
</reference>
<evidence type="ECO:0008006" key="3">
    <source>
        <dbReference type="Google" id="ProtNLM"/>
    </source>
</evidence>